<evidence type="ECO:0000313" key="1">
    <source>
        <dbReference type="EMBL" id="MDY8108837.1"/>
    </source>
</evidence>
<keyword evidence="2" id="KW-1185">Reference proteome</keyword>
<dbReference type="Proteomes" id="UP001294412">
    <property type="component" value="Unassembled WGS sequence"/>
</dbReference>
<evidence type="ECO:0000313" key="2">
    <source>
        <dbReference type="Proteomes" id="UP001294412"/>
    </source>
</evidence>
<gene>
    <name evidence="1" type="ORF">U0C82_06725</name>
</gene>
<protein>
    <submittedName>
        <fullName evidence="1">Uncharacterized protein</fullName>
    </submittedName>
</protein>
<sequence>MTDAAMDKLARAFPVFRAAKIAQRWAGLIDVTPDAVPVIGLGPRAGRLAADLSAGTAPIVDPAAFRFSRFSTARGSCP</sequence>
<accession>A0ABU5I128</accession>
<proteinExistence type="predicted"/>
<comment type="caution">
    <text evidence="1">The sequence shown here is derived from an EMBL/GenBank/DDBJ whole genome shotgun (WGS) entry which is preliminary data.</text>
</comment>
<dbReference type="Gene3D" id="3.50.50.60">
    <property type="entry name" value="FAD/NAD(P)-binding domain"/>
    <property type="match status" value="1"/>
</dbReference>
<reference evidence="1 2" key="1">
    <citation type="submission" date="2023-12" db="EMBL/GenBank/DDBJ databases">
        <title>Description of Novel Strain Fulvimarina sp. 2208YS6-2-32 isolated from Uroteuthis (Photololigo) edulis.</title>
        <authorList>
            <person name="Park J.-S."/>
        </authorList>
    </citation>
    <scope>NUCLEOTIDE SEQUENCE [LARGE SCALE GENOMIC DNA]</scope>
    <source>
        <strain evidence="1 2">2208YS6-2-32</strain>
    </source>
</reference>
<dbReference type="Gene3D" id="3.30.9.10">
    <property type="entry name" value="D-Amino Acid Oxidase, subunit A, domain 2"/>
    <property type="match status" value="1"/>
</dbReference>
<name>A0ABU5I128_9HYPH</name>
<organism evidence="1 2">
    <name type="scientific">Fulvimarina uroteuthidis</name>
    <dbReference type="NCBI Taxonomy" id="3098149"/>
    <lineage>
        <taxon>Bacteria</taxon>
        <taxon>Pseudomonadati</taxon>
        <taxon>Pseudomonadota</taxon>
        <taxon>Alphaproteobacteria</taxon>
        <taxon>Hyphomicrobiales</taxon>
        <taxon>Aurantimonadaceae</taxon>
        <taxon>Fulvimarina</taxon>
    </lineage>
</organism>
<dbReference type="InterPro" id="IPR036188">
    <property type="entry name" value="FAD/NAD-bd_sf"/>
</dbReference>
<dbReference type="EMBL" id="JAXLPB010000002">
    <property type="protein sequence ID" value="MDY8108837.1"/>
    <property type="molecule type" value="Genomic_DNA"/>
</dbReference>